<keyword evidence="4" id="KW-0378">Hydrolase</keyword>
<accession>A0A5C5XVA3</accession>
<comment type="similarity">
    <text evidence="1">Belongs to the sulfatase family.</text>
</comment>
<dbReference type="PANTHER" id="PTHR42693:SF43">
    <property type="entry name" value="BLL2667 PROTEIN"/>
    <property type="match status" value="1"/>
</dbReference>
<evidence type="ECO:0000256" key="1">
    <source>
        <dbReference type="ARBA" id="ARBA00008779"/>
    </source>
</evidence>
<proteinExistence type="inferred from homology"/>
<evidence type="ECO:0000313" key="4">
    <source>
        <dbReference type="EMBL" id="TWT66501.1"/>
    </source>
</evidence>
<dbReference type="RefSeq" id="WP_222435440.1">
    <property type="nucleotide sequence ID" value="NZ_SJPK01000005.1"/>
</dbReference>
<evidence type="ECO:0000313" key="5">
    <source>
        <dbReference type="Proteomes" id="UP000318053"/>
    </source>
</evidence>
<feature type="chain" id="PRO_5023094403" evidence="2">
    <location>
        <begin position="24"/>
        <end position="792"/>
    </location>
</feature>
<dbReference type="EMBL" id="SJPK01000005">
    <property type="protein sequence ID" value="TWT66501.1"/>
    <property type="molecule type" value="Genomic_DNA"/>
</dbReference>
<name>A0A5C5XVA3_9BACT</name>
<reference evidence="4 5" key="1">
    <citation type="submission" date="2019-02" db="EMBL/GenBank/DDBJ databases">
        <title>Deep-cultivation of Planctomycetes and their phenomic and genomic characterization uncovers novel biology.</title>
        <authorList>
            <person name="Wiegand S."/>
            <person name="Jogler M."/>
            <person name="Boedeker C."/>
            <person name="Pinto D."/>
            <person name="Vollmers J."/>
            <person name="Rivas-Marin E."/>
            <person name="Kohn T."/>
            <person name="Peeters S.H."/>
            <person name="Heuer A."/>
            <person name="Rast P."/>
            <person name="Oberbeckmann S."/>
            <person name="Bunk B."/>
            <person name="Jeske O."/>
            <person name="Meyerdierks A."/>
            <person name="Storesund J.E."/>
            <person name="Kallscheuer N."/>
            <person name="Luecker S."/>
            <person name="Lage O.M."/>
            <person name="Pohl T."/>
            <person name="Merkel B.J."/>
            <person name="Hornburger P."/>
            <person name="Mueller R.-W."/>
            <person name="Bruemmer F."/>
            <person name="Labrenz M."/>
            <person name="Spormann A.M."/>
            <person name="Op Den Camp H."/>
            <person name="Overmann J."/>
            <person name="Amann R."/>
            <person name="Jetten M.S.M."/>
            <person name="Mascher T."/>
            <person name="Medema M.H."/>
            <person name="Devos D.P."/>
            <person name="Kaster A.-K."/>
            <person name="Ovreas L."/>
            <person name="Rohde M."/>
            <person name="Galperin M.Y."/>
            <person name="Jogler C."/>
        </authorList>
    </citation>
    <scope>NUCLEOTIDE SEQUENCE [LARGE SCALE GENOMIC DNA]</scope>
    <source>
        <strain evidence="4 5">CA85</strain>
    </source>
</reference>
<dbReference type="Gene3D" id="3.30.1120.10">
    <property type="match status" value="1"/>
</dbReference>
<sequence precursor="true">MKITIKSTLMAGVFALCASPVLAETPDRTRLPIPDVEPKGYTQLDVREVQRPEPYEELRPPEGAPNVLVVMLDDVGYSQSSLFGGLVDMPTLDSIANQGLVYNNFHTTAVCSATRTALLTGRNHHQNNMSSIAETATAFPGSTGMRPNYIAALPKILKYNGYKTAMFGKNHEIPPWQTGPAANQKLWPSQVGFEKFYGFFGGETDQYQPVLVDGVTRIKTPRTKDYHFTTDMTDQTISWLDLQYSYNPDTPFFAYYAPGATHAPHQAPKEWIDKYKGKFDMGWDQLREDVYNRQKQMGIIPQDTVLPSMPDGVPRWNSLTEDEKRIFARQMEVFAGFLAHTDHEIGRVIDSLKKTGQFDNTLIFYIVGDNGASAEGNRNGSFNSLSFYNGVEEDPQFILDNLAKLGSRDSFGHYAKGWAIAGDAPFAWMKGTASDFGGSGNGMAISWPSGIKKDKDTIRSQWTHVTDITPTILDAAHLPQPTEVDGVKQISMAGKSFTNSFNDPKAKSKHTTQYFELAGNRAIYSDGWFARVIHWPLWEDAKKFSTLQDDTWELFDVSKDFALANDVADEYPEKLKSMKELFDKEATKYHVYPLDDRTLERMNAEIAGRPDAMFGKKTLTLYSGATGIPENSFLNIKNKSFDLTARITTANAQETHGVIIAQGGNFAGWSLYVQDGTPTFEYNWLGYEYTPVTSSAKLKKGDNEIVVKFRYDENGEGGEGNNVGLGKGGNAYLYLNGEQVAQEFISNTISSLYSLDDGVGVGEDEGGAVSKEYQAPFVFNQDIESVTTTIVE</sequence>
<dbReference type="InterPro" id="IPR017850">
    <property type="entry name" value="Alkaline_phosphatase_core_sf"/>
</dbReference>
<dbReference type="GO" id="GO:0004065">
    <property type="term" value="F:arylsulfatase activity"/>
    <property type="evidence" value="ECO:0007669"/>
    <property type="project" value="UniProtKB-EC"/>
</dbReference>
<dbReference type="Gene3D" id="3.40.720.10">
    <property type="entry name" value="Alkaline Phosphatase, subunit A"/>
    <property type="match status" value="1"/>
</dbReference>
<dbReference type="SUPFAM" id="SSF53649">
    <property type="entry name" value="Alkaline phosphatase-like"/>
    <property type="match status" value="1"/>
</dbReference>
<dbReference type="AlphaFoldDB" id="A0A5C5XVA3"/>
<dbReference type="InterPro" id="IPR000917">
    <property type="entry name" value="Sulfatase_N"/>
</dbReference>
<protein>
    <submittedName>
        <fullName evidence="4">Arylsulfatase</fullName>
        <ecNumber evidence="4">3.1.6.1</ecNumber>
    </submittedName>
</protein>
<evidence type="ECO:0000256" key="2">
    <source>
        <dbReference type="SAM" id="SignalP"/>
    </source>
</evidence>
<dbReference type="EC" id="3.1.6.1" evidence="4"/>
<dbReference type="CDD" id="cd16025">
    <property type="entry name" value="PAS_like"/>
    <property type="match status" value="1"/>
</dbReference>
<dbReference type="Proteomes" id="UP000318053">
    <property type="component" value="Unassembled WGS sequence"/>
</dbReference>
<dbReference type="PANTHER" id="PTHR42693">
    <property type="entry name" value="ARYLSULFATASE FAMILY MEMBER"/>
    <property type="match status" value="1"/>
</dbReference>
<keyword evidence="5" id="KW-1185">Reference proteome</keyword>
<dbReference type="Gene3D" id="2.60.120.200">
    <property type="match status" value="1"/>
</dbReference>
<dbReference type="SUPFAM" id="SSF49899">
    <property type="entry name" value="Concanavalin A-like lectins/glucanases"/>
    <property type="match status" value="1"/>
</dbReference>
<evidence type="ECO:0000259" key="3">
    <source>
        <dbReference type="Pfam" id="PF00884"/>
    </source>
</evidence>
<feature type="domain" description="Sulfatase N-terminal" evidence="3">
    <location>
        <begin position="65"/>
        <end position="477"/>
    </location>
</feature>
<dbReference type="InterPro" id="IPR050738">
    <property type="entry name" value="Sulfatase"/>
</dbReference>
<dbReference type="InterPro" id="IPR013320">
    <property type="entry name" value="ConA-like_dom_sf"/>
</dbReference>
<organism evidence="4 5">
    <name type="scientific">Allorhodopirellula solitaria</name>
    <dbReference type="NCBI Taxonomy" id="2527987"/>
    <lineage>
        <taxon>Bacteria</taxon>
        <taxon>Pseudomonadati</taxon>
        <taxon>Planctomycetota</taxon>
        <taxon>Planctomycetia</taxon>
        <taxon>Pirellulales</taxon>
        <taxon>Pirellulaceae</taxon>
        <taxon>Allorhodopirellula</taxon>
    </lineage>
</organism>
<gene>
    <name evidence="4" type="primary">atsA_37</name>
    <name evidence="4" type="ORF">CA85_25970</name>
</gene>
<feature type="signal peptide" evidence="2">
    <location>
        <begin position="1"/>
        <end position="23"/>
    </location>
</feature>
<dbReference type="Pfam" id="PF00884">
    <property type="entry name" value="Sulfatase"/>
    <property type="match status" value="1"/>
</dbReference>
<comment type="caution">
    <text evidence="4">The sequence shown here is derived from an EMBL/GenBank/DDBJ whole genome shotgun (WGS) entry which is preliminary data.</text>
</comment>
<keyword evidence="2" id="KW-0732">Signal</keyword>